<name>A0A484MP78_9ASTE</name>
<evidence type="ECO:0000313" key="2">
    <source>
        <dbReference type="Proteomes" id="UP000595140"/>
    </source>
</evidence>
<dbReference type="EMBL" id="OOIL02003913">
    <property type="protein sequence ID" value="VFQ89858.1"/>
    <property type="molecule type" value="Genomic_DNA"/>
</dbReference>
<sequence>MDSTRTHAAALDFAHSYRIRTPSRDFRIGTTRTQLQFAGVPIGTGTVIQFAMPPLPGSKDDSHVSPISWEPVEDEDDIISLIGYHSDGDLGPSLSKGTPITPLQMDLSLCSKVSMPLQRADEENHVGYATRSKTRKEVPPNPPYEAYLLEFLWGQLLPQQAHIPQEET</sequence>
<accession>A0A484MP78</accession>
<proteinExistence type="predicted"/>
<dbReference type="Proteomes" id="UP000595140">
    <property type="component" value="Unassembled WGS sequence"/>
</dbReference>
<protein>
    <submittedName>
        <fullName evidence="1">Uncharacterized protein</fullName>
    </submittedName>
</protein>
<organism evidence="1 2">
    <name type="scientific">Cuscuta campestris</name>
    <dbReference type="NCBI Taxonomy" id="132261"/>
    <lineage>
        <taxon>Eukaryota</taxon>
        <taxon>Viridiplantae</taxon>
        <taxon>Streptophyta</taxon>
        <taxon>Embryophyta</taxon>
        <taxon>Tracheophyta</taxon>
        <taxon>Spermatophyta</taxon>
        <taxon>Magnoliopsida</taxon>
        <taxon>eudicotyledons</taxon>
        <taxon>Gunneridae</taxon>
        <taxon>Pentapetalae</taxon>
        <taxon>asterids</taxon>
        <taxon>lamiids</taxon>
        <taxon>Solanales</taxon>
        <taxon>Convolvulaceae</taxon>
        <taxon>Cuscuteae</taxon>
        <taxon>Cuscuta</taxon>
        <taxon>Cuscuta subgen. Grammica</taxon>
        <taxon>Cuscuta sect. Cleistogrammica</taxon>
    </lineage>
</organism>
<evidence type="ECO:0000313" key="1">
    <source>
        <dbReference type="EMBL" id="VFQ89858.1"/>
    </source>
</evidence>
<keyword evidence="2" id="KW-1185">Reference proteome</keyword>
<dbReference type="AlphaFoldDB" id="A0A484MP78"/>
<gene>
    <name evidence="1" type="ORF">CCAM_LOCUS31634</name>
</gene>
<reference evidence="1 2" key="1">
    <citation type="submission" date="2018-04" db="EMBL/GenBank/DDBJ databases">
        <authorList>
            <person name="Vogel A."/>
        </authorList>
    </citation>
    <scope>NUCLEOTIDE SEQUENCE [LARGE SCALE GENOMIC DNA]</scope>
</reference>